<dbReference type="PANTHER" id="PTHR32196:SF21">
    <property type="entry name" value="ABC TRANSPORTER PERMEASE PROTEIN YPHD-RELATED"/>
    <property type="match status" value="1"/>
</dbReference>
<keyword evidence="10" id="KW-1185">Reference proteome</keyword>
<feature type="transmembrane region" description="Helical" evidence="8">
    <location>
        <begin position="100"/>
        <end position="118"/>
    </location>
</feature>
<accession>A0ABT8D7I0</accession>
<organism evidence="9 10">
    <name type="scientific">Paracoccus cavernae</name>
    <dbReference type="NCBI Taxonomy" id="1571207"/>
    <lineage>
        <taxon>Bacteria</taxon>
        <taxon>Pseudomonadati</taxon>
        <taxon>Pseudomonadota</taxon>
        <taxon>Alphaproteobacteria</taxon>
        <taxon>Rhodobacterales</taxon>
        <taxon>Paracoccaceae</taxon>
        <taxon>Paracoccus</taxon>
    </lineage>
</organism>
<keyword evidence="7 8" id="KW-0472">Membrane</keyword>
<evidence type="ECO:0000256" key="6">
    <source>
        <dbReference type="ARBA" id="ARBA00022989"/>
    </source>
</evidence>
<comment type="caution">
    <text evidence="9">The sequence shown here is derived from an EMBL/GenBank/DDBJ whole genome shotgun (WGS) entry which is preliminary data.</text>
</comment>
<feature type="transmembrane region" description="Helical" evidence="8">
    <location>
        <begin position="41"/>
        <end position="61"/>
    </location>
</feature>
<evidence type="ECO:0000313" key="10">
    <source>
        <dbReference type="Proteomes" id="UP001243846"/>
    </source>
</evidence>
<gene>
    <name evidence="9" type="ORF">QWZ10_14885</name>
</gene>
<evidence type="ECO:0000313" key="9">
    <source>
        <dbReference type="EMBL" id="MDN3712715.1"/>
    </source>
</evidence>
<evidence type="ECO:0008006" key="11">
    <source>
        <dbReference type="Google" id="ProtNLM"/>
    </source>
</evidence>
<evidence type="ECO:0000256" key="8">
    <source>
        <dbReference type="SAM" id="Phobius"/>
    </source>
</evidence>
<proteinExistence type="predicted"/>
<evidence type="ECO:0000256" key="5">
    <source>
        <dbReference type="ARBA" id="ARBA00022692"/>
    </source>
</evidence>
<dbReference type="Pfam" id="PF02653">
    <property type="entry name" value="BPD_transp_2"/>
    <property type="match status" value="1"/>
</dbReference>
<evidence type="ECO:0000256" key="4">
    <source>
        <dbReference type="ARBA" id="ARBA00022519"/>
    </source>
</evidence>
<dbReference type="EMBL" id="JAUFRC010000001">
    <property type="protein sequence ID" value="MDN3712715.1"/>
    <property type="molecule type" value="Genomic_DNA"/>
</dbReference>
<evidence type="ECO:0000256" key="2">
    <source>
        <dbReference type="ARBA" id="ARBA00022448"/>
    </source>
</evidence>
<sequence length="146" mass="15191">MLLAVAGGVAVLLQRTSLGVNLMLIGTNAKAAVFAGIRSARMVIYSYMLTGFLAAIAGILLSGRTNAAKADFGGSYLLQAVLIAVLGGTNPAGGKGRVQGVLLALVALMLLSSGFQMIRVSNHLIDFIWGAFLVVVIAINYLRRAK</sequence>
<dbReference type="InterPro" id="IPR001851">
    <property type="entry name" value="ABC_transp_permease"/>
</dbReference>
<dbReference type="PANTHER" id="PTHR32196">
    <property type="entry name" value="ABC TRANSPORTER PERMEASE PROTEIN YPHD-RELATED-RELATED"/>
    <property type="match status" value="1"/>
</dbReference>
<keyword evidence="5 8" id="KW-0812">Transmembrane</keyword>
<keyword evidence="3" id="KW-1003">Cell membrane</keyword>
<comment type="subcellular location">
    <subcellularLocation>
        <location evidence="1">Cell membrane</location>
        <topology evidence="1">Multi-pass membrane protein</topology>
    </subcellularLocation>
</comment>
<dbReference type="Proteomes" id="UP001243846">
    <property type="component" value="Unassembled WGS sequence"/>
</dbReference>
<evidence type="ECO:0000256" key="7">
    <source>
        <dbReference type="ARBA" id="ARBA00023136"/>
    </source>
</evidence>
<name>A0ABT8D7I0_9RHOB</name>
<keyword evidence="2" id="KW-0813">Transport</keyword>
<keyword evidence="4" id="KW-0997">Cell inner membrane</keyword>
<evidence type="ECO:0000256" key="3">
    <source>
        <dbReference type="ARBA" id="ARBA00022475"/>
    </source>
</evidence>
<keyword evidence="6 8" id="KW-1133">Transmembrane helix</keyword>
<evidence type="ECO:0000256" key="1">
    <source>
        <dbReference type="ARBA" id="ARBA00004651"/>
    </source>
</evidence>
<protein>
    <recommendedName>
        <fullName evidence="11">ABC transporter permease</fullName>
    </recommendedName>
</protein>
<feature type="transmembrane region" description="Helical" evidence="8">
    <location>
        <begin position="124"/>
        <end position="142"/>
    </location>
</feature>
<reference evidence="10" key="1">
    <citation type="journal article" date="2019" name="Int. J. Syst. Evol. Microbiol.">
        <title>The Global Catalogue of Microorganisms (GCM) 10K type strain sequencing project: providing services to taxonomists for standard genome sequencing and annotation.</title>
        <authorList>
            <consortium name="The Broad Institute Genomics Platform"/>
            <consortium name="The Broad Institute Genome Sequencing Center for Infectious Disease"/>
            <person name="Wu L."/>
            <person name="Ma J."/>
        </authorList>
    </citation>
    <scope>NUCLEOTIDE SEQUENCE [LARGE SCALE GENOMIC DNA]</scope>
    <source>
        <strain evidence="10">CECT 8482</strain>
    </source>
</reference>